<name>A0ABD2AL74_VESMC</name>
<dbReference type="EMBL" id="JAYRBN010000116">
    <property type="protein sequence ID" value="KAL2721072.1"/>
    <property type="molecule type" value="Genomic_DNA"/>
</dbReference>
<protein>
    <submittedName>
        <fullName evidence="2">Inositol polyphosphate 5-phosphatase K-like isoform X2</fullName>
    </submittedName>
</protein>
<evidence type="ECO:0000313" key="3">
    <source>
        <dbReference type="Proteomes" id="UP001607303"/>
    </source>
</evidence>
<dbReference type="SUPFAM" id="SSF56219">
    <property type="entry name" value="DNase I-like"/>
    <property type="match status" value="1"/>
</dbReference>
<dbReference type="PANTHER" id="PTHR11200:SF275">
    <property type="entry name" value="LD06095P"/>
    <property type="match status" value="1"/>
</dbReference>
<organism evidence="2 3">
    <name type="scientific">Vespula maculifrons</name>
    <name type="common">Eastern yellow jacket</name>
    <name type="synonym">Wasp</name>
    <dbReference type="NCBI Taxonomy" id="7453"/>
    <lineage>
        <taxon>Eukaryota</taxon>
        <taxon>Metazoa</taxon>
        <taxon>Ecdysozoa</taxon>
        <taxon>Arthropoda</taxon>
        <taxon>Hexapoda</taxon>
        <taxon>Insecta</taxon>
        <taxon>Pterygota</taxon>
        <taxon>Neoptera</taxon>
        <taxon>Endopterygota</taxon>
        <taxon>Hymenoptera</taxon>
        <taxon>Apocrita</taxon>
        <taxon>Aculeata</taxon>
        <taxon>Vespoidea</taxon>
        <taxon>Vespidae</taxon>
        <taxon>Vespinae</taxon>
        <taxon>Vespula</taxon>
    </lineage>
</organism>
<dbReference type="InterPro" id="IPR000300">
    <property type="entry name" value="IPPc"/>
</dbReference>
<dbReference type="PANTHER" id="PTHR11200">
    <property type="entry name" value="INOSITOL 5-PHOSPHATASE"/>
    <property type="match status" value="1"/>
</dbReference>
<dbReference type="AlphaFoldDB" id="A0ABD2AL74"/>
<reference evidence="2 3" key="1">
    <citation type="journal article" date="2024" name="Ann. Entomol. Soc. Am.">
        <title>Genomic analyses of the southern and eastern yellowjacket wasps (Hymenoptera: Vespidae) reveal evolutionary signatures of social life.</title>
        <authorList>
            <person name="Catto M.A."/>
            <person name="Caine P.B."/>
            <person name="Orr S.E."/>
            <person name="Hunt B.G."/>
            <person name="Goodisman M.A.D."/>
        </authorList>
    </citation>
    <scope>NUCLEOTIDE SEQUENCE [LARGE SCALE GENOMIC DNA]</scope>
    <source>
        <strain evidence="2">232</strain>
        <tissue evidence="2">Head and thorax</tissue>
    </source>
</reference>
<dbReference type="Proteomes" id="UP001607303">
    <property type="component" value="Unassembled WGS sequence"/>
</dbReference>
<feature type="domain" description="Inositol polyphosphate-related phosphatase" evidence="1">
    <location>
        <begin position="13"/>
        <end position="78"/>
    </location>
</feature>
<accession>A0ABD2AL74</accession>
<evidence type="ECO:0000259" key="1">
    <source>
        <dbReference type="Pfam" id="PF22669"/>
    </source>
</evidence>
<keyword evidence="3" id="KW-1185">Reference proteome</keyword>
<proteinExistence type="predicted"/>
<dbReference type="Gene3D" id="3.60.10.10">
    <property type="entry name" value="Endonuclease/exonuclease/phosphatase"/>
    <property type="match status" value="1"/>
</dbReference>
<comment type="caution">
    <text evidence="2">The sequence shown here is derived from an EMBL/GenBank/DDBJ whole genome shotgun (WGS) entry which is preliminary data.</text>
</comment>
<gene>
    <name evidence="2" type="ORF">V1477_019892</name>
</gene>
<dbReference type="Pfam" id="PF22669">
    <property type="entry name" value="Exo_endo_phos2"/>
    <property type="match status" value="1"/>
</dbReference>
<dbReference type="InterPro" id="IPR036691">
    <property type="entry name" value="Endo/exonu/phosph_ase_sf"/>
</dbReference>
<sequence length="82" mass="9662">MAAQLERLRIYFVTWNVATKYPVQDLHQLLNVTCGNLKSLPDIYFIGLQEVKAQPQNMVLDIFFQEDPWTKSFRQVFARLSQ</sequence>
<dbReference type="InterPro" id="IPR046985">
    <property type="entry name" value="IP5"/>
</dbReference>
<evidence type="ECO:0000313" key="2">
    <source>
        <dbReference type="EMBL" id="KAL2721072.1"/>
    </source>
</evidence>